<comment type="similarity">
    <text evidence="3">Belongs to the Maf family.</text>
</comment>
<evidence type="ECO:0000256" key="3">
    <source>
        <dbReference type="HAMAP-Rule" id="MF_00528"/>
    </source>
</evidence>
<dbReference type="EC" id="3.6.1.9" evidence="3"/>
<comment type="catalytic activity">
    <reaction evidence="3">
        <text>a ribonucleoside 5'-triphosphate + H2O = a ribonucleoside 5'-phosphate + diphosphate + H(+)</text>
        <dbReference type="Rhea" id="RHEA:23996"/>
        <dbReference type="ChEBI" id="CHEBI:15377"/>
        <dbReference type="ChEBI" id="CHEBI:15378"/>
        <dbReference type="ChEBI" id="CHEBI:33019"/>
        <dbReference type="ChEBI" id="CHEBI:58043"/>
        <dbReference type="ChEBI" id="CHEBI:61557"/>
        <dbReference type="EC" id="3.6.1.9"/>
    </reaction>
</comment>
<evidence type="ECO:0000256" key="2">
    <source>
        <dbReference type="ARBA" id="ARBA00022801"/>
    </source>
</evidence>
<comment type="subcellular location">
    <subcellularLocation>
        <location evidence="3">Cytoplasm</location>
    </subcellularLocation>
</comment>
<dbReference type="Proteomes" id="UP000092596">
    <property type="component" value="Chromosome"/>
</dbReference>
<keyword evidence="3" id="KW-0963">Cytoplasm</keyword>
<comment type="function">
    <text evidence="3">Nucleoside triphosphate pyrophosphatase. May have a dual role in cell division arrest and in preventing the incorporation of modified nucleotides into cellular nucleic acids.</text>
</comment>
<dbReference type="NCBIfam" id="TIGR00172">
    <property type="entry name" value="maf"/>
    <property type="match status" value="1"/>
</dbReference>
<dbReference type="GO" id="GO:0047429">
    <property type="term" value="F:nucleoside triphosphate diphosphatase activity"/>
    <property type="evidence" value="ECO:0007669"/>
    <property type="project" value="UniProtKB-EC"/>
</dbReference>
<dbReference type="PIRSF" id="PIRSF006305">
    <property type="entry name" value="Maf"/>
    <property type="match status" value="1"/>
</dbReference>
<dbReference type="KEGG" id="dva:DAD186_15410"/>
<dbReference type="GO" id="GO:0009117">
    <property type="term" value="P:nucleotide metabolic process"/>
    <property type="evidence" value="ECO:0007669"/>
    <property type="project" value="UniProtKB-KW"/>
</dbReference>
<feature type="active site" description="Proton acceptor" evidence="3">
    <location>
        <position position="102"/>
    </location>
</feature>
<dbReference type="HAMAP" id="MF_00528">
    <property type="entry name" value="Maf"/>
    <property type="match status" value="1"/>
</dbReference>
<feature type="region of interest" description="Disordered" evidence="4">
    <location>
        <begin position="1"/>
        <end position="24"/>
    </location>
</feature>
<accession>A0A1B0ZJC5</accession>
<evidence type="ECO:0000256" key="1">
    <source>
        <dbReference type="ARBA" id="ARBA00001968"/>
    </source>
</evidence>
<dbReference type="EMBL" id="CP012117">
    <property type="protein sequence ID" value="ANP28091.1"/>
    <property type="molecule type" value="Genomic_DNA"/>
</dbReference>
<keyword evidence="3" id="KW-0546">Nucleotide metabolism</keyword>
<comment type="cofactor">
    <cofactor evidence="1 3">
        <name>a divalent metal cation</name>
        <dbReference type="ChEBI" id="CHEBI:60240"/>
    </cofactor>
</comment>
<dbReference type="RefSeq" id="WP_082991136.1">
    <property type="nucleotide sequence ID" value="NZ_CP012117.1"/>
</dbReference>
<dbReference type="InterPro" id="IPR029001">
    <property type="entry name" value="ITPase-like_fam"/>
</dbReference>
<organism evidence="5 6">
    <name type="scientific">Dermabacter vaginalis</name>
    <dbReference type="NCBI Taxonomy" id="1630135"/>
    <lineage>
        <taxon>Bacteria</taxon>
        <taxon>Bacillati</taxon>
        <taxon>Actinomycetota</taxon>
        <taxon>Actinomycetes</taxon>
        <taxon>Micrococcales</taxon>
        <taxon>Dermabacteraceae</taxon>
        <taxon>Dermabacter</taxon>
    </lineage>
</organism>
<dbReference type="STRING" id="1630135.DAD186_15410"/>
<dbReference type="Pfam" id="PF02545">
    <property type="entry name" value="Maf"/>
    <property type="match status" value="1"/>
</dbReference>
<proteinExistence type="inferred from homology"/>
<keyword evidence="2 3" id="KW-0378">Hydrolase</keyword>
<dbReference type="PANTHER" id="PTHR43213:SF5">
    <property type="entry name" value="BIFUNCTIONAL DTTP_UTP PYROPHOSPHATASE_METHYLTRANSFERASE PROTEIN-RELATED"/>
    <property type="match status" value="1"/>
</dbReference>
<dbReference type="AlphaFoldDB" id="A0A1B0ZJC5"/>
<dbReference type="CDD" id="cd00555">
    <property type="entry name" value="Maf"/>
    <property type="match status" value="1"/>
</dbReference>
<reference evidence="5 6" key="1">
    <citation type="submission" date="2015-06" db="EMBL/GenBank/DDBJ databases">
        <title>Investigation of pathophysiology for high-risk pregnancy and development of treatment modality based on it.</title>
        <authorList>
            <person name="Kim B.-C."/>
            <person name="Lim S."/>
        </authorList>
    </citation>
    <scope>NUCLEOTIDE SEQUENCE [LARGE SCALE GENOMIC DNA]</scope>
    <source>
        <strain evidence="5 6">AD1-86</strain>
    </source>
</reference>
<sequence>MSGGLTGKGERADARPATVGTPPHEPLLLLASQSAGRKAVLSRAGIEFTALPADVDEDAVLASALDTSGQLAFEDRVLTLARAKAEASCAASEGGYVVLGGDSMLEFEGELVGKPRTAETARERWHAMRGKKARLHSGHWLIDDRDPLDGGTGATFGETASTNVYFADLSDAEIDAYVETGEPLWVAGAFTIDGYGGPFIERIEGDHHAVIGLSLPLLRRMLREISLAVSDLWRPAPMS</sequence>
<dbReference type="InterPro" id="IPR003697">
    <property type="entry name" value="Maf-like"/>
</dbReference>
<dbReference type="Gene3D" id="3.90.950.10">
    <property type="match status" value="1"/>
</dbReference>
<gene>
    <name evidence="5" type="ORF">DAD186_15410</name>
</gene>
<evidence type="ECO:0000313" key="5">
    <source>
        <dbReference type="EMBL" id="ANP28091.1"/>
    </source>
</evidence>
<dbReference type="GO" id="GO:0005737">
    <property type="term" value="C:cytoplasm"/>
    <property type="evidence" value="ECO:0007669"/>
    <property type="project" value="UniProtKB-SubCell"/>
</dbReference>
<protein>
    <recommendedName>
        <fullName evidence="3">Nucleoside triphosphate pyrophosphatase</fullName>
        <ecNumber evidence="3">3.6.1.9</ecNumber>
    </recommendedName>
    <alternativeName>
        <fullName evidence="3">Nucleotide pyrophosphatase</fullName>
        <shortName evidence="3">Nucleotide PPase</shortName>
    </alternativeName>
</protein>
<name>A0A1B0ZJC5_9MICO</name>
<dbReference type="PATRIC" id="fig|1630135.4.peg.1543"/>
<evidence type="ECO:0000256" key="4">
    <source>
        <dbReference type="SAM" id="MobiDB-lite"/>
    </source>
</evidence>
<comment type="catalytic activity">
    <reaction evidence="3">
        <text>a 2'-deoxyribonucleoside 5'-triphosphate + H2O = a 2'-deoxyribonucleoside 5'-phosphate + diphosphate + H(+)</text>
        <dbReference type="Rhea" id="RHEA:44644"/>
        <dbReference type="ChEBI" id="CHEBI:15377"/>
        <dbReference type="ChEBI" id="CHEBI:15378"/>
        <dbReference type="ChEBI" id="CHEBI:33019"/>
        <dbReference type="ChEBI" id="CHEBI:61560"/>
        <dbReference type="ChEBI" id="CHEBI:65317"/>
        <dbReference type="EC" id="3.6.1.9"/>
    </reaction>
</comment>
<dbReference type="SUPFAM" id="SSF52972">
    <property type="entry name" value="ITPase-like"/>
    <property type="match status" value="1"/>
</dbReference>
<dbReference type="PANTHER" id="PTHR43213">
    <property type="entry name" value="BIFUNCTIONAL DTTP/UTP PYROPHOSPHATASE/METHYLTRANSFERASE PROTEIN-RELATED"/>
    <property type="match status" value="1"/>
</dbReference>
<comment type="caution">
    <text evidence="3">Lacks conserved residue(s) required for the propagation of feature annotation.</text>
</comment>
<evidence type="ECO:0000313" key="6">
    <source>
        <dbReference type="Proteomes" id="UP000092596"/>
    </source>
</evidence>